<feature type="compositionally biased region" description="Low complexity" evidence="7">
    <location>
        <begin position="91"/>
        <end position="101"/>
    </location>
</feature>
<protein>
    <recommendedName>
        <fullName evidence="9">Protein kinase domain-containing protein</fullName>
    </recommendedName>
</protein>
<evidence type="ECO:0000256" key="5">
    <source>
        <dbReference type="ARBA" id="ARBA00022840"/>
    </source>
</evidence>
<keyword evidence="5 6" id="KW-0067">ATP-binding</keyword>
<dbReference type="Gene3D" id="1.10.510.10">
    <property type="entry name" value="Transferase(Phosphotransferase) domain 1"/>
    <property type="match status" value="2"/>
</dbReference>
<evidence type="ECO:0000256" key="8">
    <source>
        <dbReference type="SAM" id="Phobius"/>
    </source>
</evidence>
<dbReference type="CDD" id="cd13999">
    <property type="entry name" value="STKc_MAP3K-like"/>
    <property type="match status" value="2"/>
</dbReference>
<dbReference type="OrthoDB" id="339325at2759"/>
<dbReference type="InterPro" id="IPR001245">
    <property type="entry name" value="Ser-Thr/Tyr_kinase_cat_dom"/>
</dbReference>
<keyword evidence="8" id="KW-0472">Membrane</keyword>
<dbReference type="EMBL" id="BRXY01000240">
    <property type="protein sequence ID" value="GMH79964.1"/>
    <property type="molecule type" value="Genomic_DNA"/>
</dbReference>
<sequence>MSSPTRADTPSRGEGMKKMFSIRAAPGLSETNTLIGDVMQKIEQSNNRIANQSSIGSIGRKSFSSGSLNSSFKSVTPVFGHSTSMIQRQESSSSNWSATPSPKKARRNLTLKDMSDMQSQKSVVHFVMNSFTGQFGSDKQEGEYREYRAKVDAKGFRLFIAILCFFTTGVCLWNVIDGGKKNEQRALGMQLINVICSICLMITPESILLSPGIFIALYFLASSGALASRMLLDERVGVIAFALFEMIHYTAGILFAHFRECLILTAIQTPIFIAAILLLGTKDRHRVEDENEYMYSLLVLLAEVVFLIIARQTNKRSRRTYIMVIFIAKENQQKEKILHREELFDDAVDDDDDESSEEENNFDRRGELDGNSSIRQSLSGFSTDGGSDPNSERASRRSQRKSVRKRQTKTGFSRDVFIHSEDVDIMEEVGRGSFGVVYKAVWHDTVVCVKHLTAATNLANEDAFFKEFAAEAKIMSNLRHPNIVMFMGVVIEADFVGLVTEFCFEGNVSDVLVKPENQAHLQGPLINRMIMDTCRGMSFLHLHKPPIIHRDLKGQNILVDDNWHCKVADFGLSQLEKEFIPDDSIVNRQQGGTVLWAAPELLTSEQEVATEASDVYSFGVVLFEFLYRETPYQSVDSKSIVYMVSQGKRPDMYASQKAQASILRLDQGLVPLLKLMKRCWSEDPRDRPTFHDILTKLEEESQAYREEYKFDVNATMRKGGKKDRRASISSNVDKGKFHLAAKEITIGKRLGTGTFGQVFEGSYFGTPVAVKELFSNKLSDELIVEFHQECNLFKDMRHPNIVLFMGSAFDPPKLYMVMELCEYGSVMNLYTQIERPDEGVRYGKALDLANDICQGGSYLHTHNPPIIHRDLKSENVLVDGNFVAKITDFGQSRFNSKEKTMTACGSPLWTAPEVIRGEKYSEKADVFSFAIILYELLTWSLPYPKDNPHFVMMKVASEDYRMEIEDEWDPFFKDLVVKCWHPKPDQRPSFKMIVDMIDKCHRETSLMKLKGDWRDTLKTFRMKTLRKQKSIKKEKLDAEKGAPENAEDEIARLFAKSAKRRGSLEGVDQNSKSSMGNKVRRPSGRKKSIALRAAEASEFYHTGVMPSKSNILKKIEQQMALVGEDNV</sequence>
<dbReference type="Pfam" id="PF07714">
    <property type="entry name" value="PK_Tyr_Ser-Thr"/>
    <property type="match status" value="2"/>
</dbReference>
<dbReference type="PROSITE" id="PS00108">
    <property type="entry name" value="PROTEIN_KINASE_ST"/>
    <property type="match status" value="2"/>
</dbReference>
<dbReference type="InterPro" id="IPR011009">
    <property type="entry name" value="Kinase-like_dom_sf"/>
</dbReference>
<dbReference type="InterPro" id="IPR000719">
    <property type="entry name" value="Prot_kinase_dom"/>
</dbReference>
<keyword evidence="3 6" id="KW-0547">Nucleotide-binding</keyword>
<evidence type="ECO:0000256" key="6">
    <source>
        <dbReference type="PROSITE-ProRule" id="PRU10141"/>
    </source>
</evidence>
<evidence type="ECO:0000256" key="4">
    <source>
        <dbReference type="ARBA" id="ARBA00022777"/>
    </source>
</evidence>
<feature type="domain" description="Protein kinase" evidence="9">
    <location>
        <begin position="423"/>
        <end position="705"/>
    </location>
</feature>
<feature type="region of interest" description="Disordered" evidence="7">
    <location>
        <begin position="1061"/>
        <end position="1088"/>
    </location>
</feature>
<feature type="domain" description="Protein kinase" evidence="9">
    <location>
        <begin position="744"/>
        <end position="1004"/>
    </location>
</feature>
<reference evidence="11" key="1">
    <citation type="journal article" date="2023" name="Commun. Biol.">
        <title>Genome analysis of Parmales, the sister group of diatoms, reveals the evolutionary specialization of diatoms from phago-mixotrophs to photoautotrophs.</title>
        <authorList>
            <person name="Ban H."/>
            <person name="Sato S."/>
            <person name="Yoshikawa S."/>
            <person name="Yamada K."/>
            <person name="Nakamura Y."/>
            <person name="Ichinomiya M."/>
            <person name="Sato N."/>
            <person name="Blanc-Mathieu R."/>
            <person name="Endo H."/>
            <person name="Kuwata A."/>
            <person name="Ogata H."/>
        </authorList>
    </citation>
    <scope>NUCLEOTIDE SEQUENCE [LARGE SCALE GENOMIC DNA]</scope>
    <source>
        <strain evidence="11">NIES 3701</strain>
    </source>
</reference>
<gene>
    <name evidence="10" type="ORF">TrST_g2802</name>
</gene>
<evidence type="ECO:0000313" key="11">
    <source>
        <dbReference type="Proteomes" id="UP001165085"/>
    </source>
</evidence>
<dbReference type="Proteomes" id="UP001165085">
    <property type="component" value="Unassembled WGS sequence"/>
</dbReference>
<feature type="transmembrane region" description="Helical" evidence="8">
    <location>
        <begin position="209"/>
        <end position="227"/>
    </location>
</feature>
<dbReference type="InterPro" id="IPR017441">
    <property type="entry name" value="Protein_kinase_ATP_BS"/>
</dbReference>
<name>A0A9W7AXR6_9STRA</name>
<feature type="transmembrane region" description="Helical" evidence="8">
    <location>
        <begin position="293"/>
        <end position="310"/>
    </location>
</feature>
<feature type="binding site" evidence="6">
    <location>
        <position position="771"/>
    </location>
    <ligand>
        <name>ATP</name>
        <dbReference type="ChEBI" id="CHEBI:30616"/>
    </ligand>
</feature>
<dbReference type="Gene3D" id="3.30.200.20">
    <property type="entry name" value="Phosphorylase Kinase, domain 1"/>
    <property type="match status" value="1"/>
</dbReference>
<dbReference type="AlphaFoldDB" id="A0A9W7AXR6"/>
<keyword evidence="8" id="KW-1133">Transmembrane helix</keyword>
<feature type="compositionally biased region" description="Acidic residues" evidence="7">
    <location>
        <begin position="348"/>
        <end position="360"/>
    </location>
</feature>
<dbReference type="SUPFAM" id="SSF56112">
    <property type="entry name" value="Protein kinase-like (PK-like)"/>
    <property type="match status" value="2"/>
</dbReference>
<keyword evidence="2" id="KW-0808">Transferase</keyword>
<evidence type="ECO:0000259" key="9">
    <source>
        <dbReference type="PROSITE" id="PS50011"/>
    </source>
</evidence>
<feature type="region of interest" description="Disordered" evidence="7">
    <location>
        <begin position="348"/>
        <end position="408"/>
    </location>
</feature>
<feature type="region of interest" description="Disordered" evidence="7">
    <location>
        <begin position="84"/>
        <end position="104"/>
    </location>
</feature>
<keyword evidence="1" id="KW-0723">Serine/threonine-protein kinase</keyword>
<evidence type="ECO:0000256" key="7">
    <source>
        <dbReference type="SAM" id="MobiDB-lite"/>
    </source>
</evidence>
<keyword evidence="4" id="KW-0418">Kinase</keyword>
<dbReference type="PROSITE" id="PS00107">
    <property type="entry name" value="PROTEIN_KINASE_ATP"/>
    <property type="match status" value="1"/>
</dbReference>
<comment type="caution">
    <text evidence="10">The sequence shown here is derived from an EMBL/GenBank/DDBJ whole genome shotgun (WGS) entry which is preliminary data.</text>
</comment>
<dbReference type="GO" id="GO:0005524">
    <property type="term" value="F:ATP binding"/>
    <property type="evidence" value="ECO:0007669"/>
    <property type="project" value="UniProtKB-UniRule"/>
</dbReference>
<organism evidence="10 11">
    <name type="scientific">Triparma strigata</name>
    <dbReference type="NCBI Taxonomy" id="1606541"/>
    <lineage>
        <taxon>Eukaryota</taxon>
        <taxon>Sar</taxon>
        <taxon>Stramenopiles</taxon>
        <taxon>Ochrophyta</taxon>
        <taxon>Bolidophyceae</taxon>
        <taxon>Parmales</taxon>
        <taxon>Triparmaceae</taxon>
        <taxon>Triparma</taxon>
    </lineage>
</organism>
<feature type="compositionally biased region" description="Basic residues" evidence="7">
    <location>
        <begin position="396"/>
        <end position="408"/>
    </location>
</feature>
<dbReference type="FunFam" id="3.30.200.20:FF:000180">
    <property type="entry name" value="serine/threonine-protein kinase STY46-like"/>
    <property type="match status" value="1"/>
</dbReference>
<feature type="transmembrane region" description="Helical" evidence="8">
    <location>
        <begin position="262"/>
        <end position="281"/>
    </location>
</feature>
<feature type="compositionally biased region" description="Polar residues" evidence="7">
    <location>
        <begin position="370"/>
        <end position="389"/>
    </location>
</feature>
<feature type="transmembrane region" description="Helical" evidence="8">
    <location>
        <begin position="236"/>
        <end position="256"/>
    </location>
</feature>
<accession>A0A9W7AXR6</accession>
<dbReference type="SMART" id="SM00220">
    <property type="entry name" value="S_TKc"/>
    <property type="match status" value="2"/>
</dbReference>
<feature type="compositionally biased region" description="Basic residues" evidence="7">
    <location>
        <begin position="1078"/>
        <end position="1088"/>
    </location>
</feature>
<proteinExistence type="predicted"/>
<dbReference type="InterPro" id="IPR051681">
    <property type="entry name" value="Ser/Thr_Kinases-Pseudokinases"/>
</dbReference>
<evidence type="ECO:0000256" key="3">
    <source>
        <dbReference type="ARBA" id="ARBA00022741"/>
    </source>
</evidence>
<keyword evidence="11" id="KW-1185">Reference proteome</keyword>
<keyword evidence="8" id="KW-0812">Transmembrane</keyword>
<evidence type="ECO:0000313" key="10">
    <source>
        <dbReference type="EMBL" id="GMH79964.1"/>
    </source>
</evidence>
<dbReference type="PROSITE" id="PS50011">
    <property type="entry name" value="PROTEIN_KINASE_DOM"/>
    <property type="match status" value="2"/>
</dbReference>
<dbReference type="PANTHER" id="PTHR44329">
    <property type="entry name" value="SERINE/THREONINE-PROTEIN KINASE TNNI3K-RELATED"/>
    <property type="match status" value="1"/>
</dbReference>
<feature type="transmembrane region" description="Helical" evidence="8">
    <location>
        <begin position="155"/>
        <end position="175"/>
    </location>
</feature>
<dbReference type="GO" id="GO:0004674">
    <property type="term" value="F:protein serine/threonine kinase activity"/>
    <property type="evidence" value="ECO:0007669"/>
    <property type="project" value="UniProtKB-KW"/>
</dbReference>
<evidence type="ECO:0000256" key="2">
    <source>
        <dbReference type="ARBA" id="ARBA00022679"/>
    </source>
</evidence>
<evidence type="ECO:0000256" key="1">
    <source>
        <dbReference type="ARBA" id="ARBA00022527"/>
    </source>
</evidence>
<dbReference type="InterPro" id="IPR008271">
    <property type="entry name" value="Ser/Thr_kinase_AS"/>
</dbReference>